<dbReference type="InterPro" id="IPR008927">
    <property type="entry name" value="6-PGluconate_DH-like_C_sf"/>
</dbReference>
<dbReference type="GO" id="GO:0005975">
    <property type="term" value="P:carbohydrate metabolic process"/>
    <property type="evidence" value="ECO:0007669"/>
    <property type="project" value="InterPro"/>
</dbReference>
<comment type="similarity">
    <text evidence="1 9 13">Belongs to the NAD-dependent glycerol-3-phosphate dehydrogenase family.</text>
</comment>
<feature type="binding site" evidence="9">
    <location>
        <position position="134"/>
    </location>
    <ligand>
        <name>sn-glycerol 3-phosphate</name>
        <dbReference type="ChEBI" id="CHEBI:57597"/>
    </ligand>
</feature>
<feature type="binding site" evidence="11">
    <location>
        <begin position="253"/>
        <end position="254"/>
    </location>
    <ligand>
        <name>substrate</name>
    </ligand>
</feature>
<evidence type="ECO:0000256" key="11">
    <source>
        <dbReference type="PIRSR" id="PIRSR000114-2"/>
    </source>
</evidence>
<dbReference type="NCBIfam" id="NF000942">
    <property type="entry name" value="PRK00094.1-4"/>
    <property type="match status" value="1"/>
</dbReference>
<evidence type="ECO:0000256" key="14">
    <source>
        <dbReference type="RuleBase" id="RU000439"/>
    </source>
</evidence>
<dbReference type="GO" id="GO:0046168">
    <property type="term" value="P:glycerol-3-phosphate catabolic process"/>
    <property type="evidence" value="ECO:0007669"/>
    <property type="project" value="InterPro"/>
</dbReference>
<organism evidence="17 18">
    <name type="scientific">Acidithiobacillus thiooxidans</name>
    <name type="common">Thiobacillus thiooxidans</name>
    <dbReference type="NCBI Taxonomy" id="930"/>
    <lineage>
        <taxon>Bacteria</taxon>
        <taxon>Pseudomonadati</taxon>
        <taxon>Pseudomonadota</taxon>
        <taxon>Acidithiobacillia</taxon>
        <taxon>Acidithiobacillales</taxon>
        <taxon>Acidithiobacillaceae</taxon>
        <taxon>Acidithiobacillus</taxon>
    </lineage>
</organism>
<feature type="binding site" evidence="9">
    <location>
        <position position="138"/>
    </location>
    <ligand>
        <name>NADPH</name>
        <dbReference type="ChEBI" id="CHEBI:57783"/>
    </ligand>
</feature>
<dbReference type="GO" id="GO:0008654">
    <property type="term" value="P:phospholipid biosynthetic process"/>
    <property type="evidence" value="ECO:0007669"/>
    <property type="project" value="UniProtKB-KW"/>
</dbReference>
<dbReference type="InterPro" id="IPR011128">
    <property type="entry name" value="G3P_DH_NAD-dep_N"/>
</dbReference>
<feature type="binding site" evidence="12">
    <location>
        <position position="253"/>
    </location>
    <ligand>
        <name>NAD(+)</name>
        <dbReference type="ChEBI" id="CHEBI:57540"/>
    </ligand>
</feature>
<evidence type="ECO:0000256" key="7">
    <source>
        <dbReference type="ARBA" id="ARBA00023209"/>
    </source>
</evidence>
<feature type="domain" description="Glycerol-3-phosphate dehydrogenase NAD-dependent C-terminal" evidence="16">
    <location>
        <begin position="178"/>
        <end position="317"/>
    </location>
</feature>
<evidence type="ECO:0000256" key="9">
    <source>
        <dbReference type="HAMAP-Rule" id="MF_00394"/>
    </source>
</evidence>
<keyword evidence="6 9" id="KW-0443">Lipid metabolism</keyword>
<evidence type="ECO:0000256" key="2">
    <source>
        <dbReference type="ARBA" id="ARBA00022516"/>
    </source>
</evidence>
<keyword evidence="9" id="KW-0547">Nucleotide-binding</keyword>
<dbReference type="Proteomes" id="UP000095008">
    <property type="component" value="Unassembled WGS sequence"/>
</dbReference>
<evidence type="ECO:0000256" key="12">
    <source>
        <dbReference type="PIRSR" id="PIRSR000114-3"/>
    </source>
</evidence>
<feature type="binding site" evidence="9">
    <location>
        <position position="11"/>
    </location>
    <ligand>
        <name>NADPH</name>
        <dbReference type="ChEBI" id="CHEBI:57783"/>
    </ligand>
</feature>
<dbReference type="InterPro" id="IPR006109">
    <property type="entry name" value="G3P_DH_NAD-dep_C"/>
</dbReference>
<dbReference type="SUPFAM" id="SSF51735">
    <property type="entry name" value="NAD(P)-binding Rossmann-fold domains"/>
    <property type="match status" value="1"/>
</dbReference>
<feature type="binding site" evidence="9">
    <location>
        <position position="279"/>
    </location>
    <ligand>
        <name>NADPH</name>
        <dbReference type="ChEBI" id="CHEBI:57783"/>
    </ligand>
</feature>
<evidence type="ECO:0000256" key="3">
    <source>
        <dbReference type="ARBA" id="ARBA00022857"/>
    </source>
</evidence>
<evidence type="ECO:0000256" key="13">
    <source>
        <dbReference type="RuleBase" id="RU000437"/>
    </source>
</evidence>
<feature type="binding site" evidence="9">
    <location>
        <position position="136"/>
    </location>
    <ligand>
        <name>sn-glycerol 3-phosphate</name>
        <dbReference type="ChEBI" id="CHEBI:57597"/>
    </ligand>
</feature>
<feature type="binding site" evidence="9">
    <location>
        <position position="242"/>
    </location>
    <ligand>
        <name>sn-glycerol 3-phosphate</name>
        <dbReference type="ChEBI" id="CHEBI:57597"/>
    </ligand>
</feature>
<name>A0A1C2IGA7_ACITH</name>
<protein>
    <recommendedName>
        <fullName evidence="9">Glycerol-3-phosphate dehydrogenase [NAD(P)+]</fullName>
        <ecNumber evidence="9">1.1.1.94</ecNumber>
    </recommendedName>
    <alternativeName>
        <fullName evidence="9">NAD(P)(+)-dependent glycerol-3-phosphate dehydrogenase</fullName>
    </alternativeName>
    <alternativeName>
        <fullName evidence="9">NAD(P)H-dependent dihydroxyacetone-phosphate reductase</fullName>
    </alternativeName>
</protein>
<dbReference type="Pfam" id="PF07479">
    <property type="entry name" value="NAD_Gly3P_dh_C"/>
    <property type="match status" value="1"/>
</dbReference>
<keyword evidence="3 9" id="KW-0521">NADP</keyword>
<feature type="binding site" evidence="9">
    <location>
        <position position="252"/>
    </location>
    <ligand>
        <name>sn-glycerol 3-phosphate</name>
        <dbReference type="ChEBI" id="CHEBI:57597"/>
    </ligand>
</feature>
<dbReference type="GO" id="GO:0006650">
    <property type="term" value="P:glycerophospholipid metabolic process"/>
    <property type="evidence" value="ECO:0007669"/>
    <property type="project" value="UniProtKB-UniRule"/>
</dbReference>
<feature type="domain" description="Glycerol-3-phosphate dehydrogenase NAD-dependent N-terminal" evidence="15">
    <location>
        <begin position="4"/>
        <end position="157"/>
    </location>
</feature>
<evidence type="ECO:0000256" key="8">
    <source>
        <dbReference type="ARBA" id="ARBA00023264"/>
    </source>
</evidence>
<feature type="binding site" evidence="9">
    <location>
        <position position="253"/>
    </location>
    <ligand>
        <name>NADPH</name>
        <dbReference type="ChEBI" id="CHEBI:57783"/>
    </ligand>
</feature>
<dbReference type="PANTHER" id="PTHR11728">
    <property type="entry name" value="GLYCEROL-3-PHOSPHATE DEHYDROGENASE"/>
    <property type="match status" value="1"/>
</dbReference>
<dbReference type="PIRSF" id="PIRSF000114">
    <property type="entry name" value="Glycerol-3-P_dh"/>
    <property type="match status" value="1"/>
</dbReference>
<comment type="caution">
    <text evidence="9">Lacks conserved residue(s) required for the propagation of feature annotation.</text>
</comment>
<evidence type="ECO:0000256" key="5">
    <source>
        <dbReference type="ARBA" id="ARBA00023027"/>
    </source>
</evidence>
<evidence type="ECO:0000256" key="6">
    <source>
        <dbReference type="ARBA" id="ARBA00023098"/>
    </source>
</evidence>
<evidence type="ECO:0000313" key="17">
    <source>
        <dbReference type="EMBL" id="OCX75010.1"/>
    </source>
</evidence>
<dbReference type="OrthoDB" id="9812273at2"/>
<comment type="caution">
    <text evidence="17">The sequence shown here is derived from an EMBL/GenBank/DDBJ whole genome shotgun (WGS) entry which is preliminary data.</text>
</comment>
<keyword evidence="4 9" id="KW-0560">Oxidoreductase</keyword>
<feature type="binding site" evidence="9">
    <location>
        <position position="106"/>
    </location>
    <ligand>
        <name>NADPH</name>
        <dbReference type="ChEBI" id="CHEBI:57783"/>
    </ligand>
</feature>
<evidence type="ECO:0000256" key="10">
    <source>
        <dbReference type="PIRSR" id="PIRSR000114-1"/>
    </source>
</evidence>
<dbReference type="EMBL" id="LWRY01000024">
    <property type="protein sequence ID" value="OCX75010.1"/>
    <property type="molecule type" value="Genomic_DNA"/>
</dbReference>
<dbReference type="Pfam" id="PF01210">
    <property type="entry name" value="NAD_Gly3P_dh_N"/>
    <property type="match status" value="1"/>
</dbReference>
<keyword evidence="18" id="KW-1185">Reference proteome</keyword>
<evidence type="ECO:0000256" key="4">
    <source>
        <dbReference type="ARBA" id="ARBA00023002"/>
    </source>
</evidence>
<dbReference type="EC" id="1.1.1.94" evidence="9"/>
<feature type="active site" description="Proton acceptor" evidence="9 10">
    <location>
        <position position="189"/>
    </location>
</feature>
<gene>
    <name evidence="9" type="primary">gpsA</name>
    <name evidence="17" type="ORF">A6M23_04010</name>
</gene>
<dbReference type="InterPro" id="IPR006168">
    <property type="entry name" value="G3P_DH_NAD-dep"/>
</dbReference>
<evidence type="ECO:0000259" key="16">
    <source>
        <dbReference type="Pfam" id="PF07479"/>
    </source>
</evidence>
<dbReference type="GO" id="GO:0141152">
    <property type="term" value="F:glycerol-3-phosphate dehydrogenase (NAD+) activity"/>
    <property type="evidence" value="ECO:0007669"/>
    <property type="project" value="RHEA"/>
</dbReference>
<feature type="binding site" evidence="9">
    <location>
        <position position="106"/>
    </location>
    <ligand>
        <name>sn-glycerol 3-phosphate</name>
        <dbReference type="ChEBI" id="CHEBI:57597"/>
    </ligand>
</feature>
<dbReference type="FunFam" id="1.10.1040.10:FF:000001">
    <property type="entry name" value="Glycerol-3-phosphate dehydrogenase [NAD(P)+]"/>
    <property type="match status" value="1"/>
</dbReference>
<dbReference type="Gene3D" id="1.10.1040.10">
    <property type="entry name" value="N-(1-d-carboxylethyl)-l-norvaline Dehydrogenase, domain 2"/>
    <property type="match status" value="1"/>
</dbReference>
<dbReference type="PANTHER" id="PTHR11728:SF1">
    <property type="entry name" value="GLYCEROL-3-PHOSPHATE DEHYDROGENASE [NAD(+)] 2, CHLOROPLASTIC"/>
    <property type="match status" value="1"/>
</dbReference>
<feature type="binding site" evidence="12">
    <location>
        <position position="138"/>
    </location>
    <ligand>
        <name>NAD(+)</name>
        <dbReference type="ChEBI" id="CHEBI:57540"/>
    </ligand>
</feature>
<feature type="binding site" evidence="9">
    <location>
        <position position="189"/>
    </location>
    <ligand>
        <name>sn-glycerol 3-phosphate</name>
        <dbReference type="ChEBI" id="CHEBI:57597"/>
    </ligand>
</feature>
<evidence type="ECO:0000259" key="15">
    <source>
        <dbReference type="Pfam" id="PF01210"/>
    </source>
</evidence>
<proteinExistence type="inferred from homology"/>
<keyword evidence="7 9" id="KW-0594">Phospholipid biosynthesis</keyword>
<dbReference type="NCBIfam" id="NF000940">
    <property type="entry name" value="PRK00094.1-2"/>
    <property type="match status" value="1"/>
</dbReference>
<comment type="catalytic activity">
    <reaction evidence="9">
        <text>sn-glycerol 3-phosphate + NAD(+) = dihydroxyacetone phosphate + NADH + H(+)</text>
        <dbReference type="Rhea" id="RHEA:11092"/>
        <dbReference type="ChEBI" id="CHEBI:15378"/>
        <dbReference type="ChEBI" id="CHEBI:57540"/>
        <dbReference type="ChEBI" id="CHEBI:57597"/>
        <dbReference type="ChEBI" id="CHEBI:57642"/>
        <dbReference type="ChEBI" id="CHEBI:57945"/>
        <dbReference type="EC" id="1.1.1.94"/>
    </reaction>
</comment>
<dbReference type="PRINTS" id="PR00077">
    <property type="entry name" value="GPDHDRGNASE"/>
</dbReference>
<dbReference type="RefSeq" id="WP_065980215.1">
    <property type="nucleotide sequence ID" value="NZ_LWRY01000024.1"/>
</dbReference>
<keyword evidence="5 9" id="KW-0520">NAD</keyword>
<accession>A0A1C2IGA7</accession>
<keyword evidence="8 9" id="KW-1208">Phospholipid metabolism</keyword>
<evidence type="ECO:0000256" key="1">
    <source>
        <dbReference type="ARBA" id="ARBA00011009"/>
    </source>
</evidence>
<dbReference type="InterPro" id="IPR036291">
    <property type="entry name" value="NAD(P)-bd_dom_sf"/>
</dbReference>
<dbReference type="GO" id="GO:0141153">
    <property type="term" value="F:glycerol-3-phosphate dehydrogenase (NADP+) activity"/>
    <property type="evidence" value="ECO:0007669"/>
    <property type="project" value="RHEA"/>
</dbReference>
<reference evidence="17" key="1">
    <citation type="journal article" date="2016" name="Int. J. Mol. Sci.">
        <title>Comparative genomics of the extreme acidophile Acidithiobacillus thiooxidans reveals intraspecific divergence and niche adaptation.</title>
        <authorList>
            <person name="Zhang X."/>
            <person name="Feng X."/>
            <person name="Tao J."/>
            <person name="Ma L."/>
            <person name="Xiao Y."/>
            <person name="Liang Y."/>
            <person name="Liu X."/>
            <person name="Yin H."/>
        </authorList>
    </citation>
    <scope>NUCLEOTIDE SEQUENCE [LARGE SCALE GENOMIC DNA]</scope>
    <source>
        <strain evidence="17">DXS-W</strain>
    </source>
</reference>
<dbReference type="GO" id="GO:0005829">
    <property type="term" value="C:cytosol"/>
    <property type="evidence" value="ECO:0007669"/>
    <property type="project" value="TreeGrafter"/>
</dbReference>
<dbReference type="UniPathway" id="UPA00940"/>
<feature type="binding site" evidence="11">
    <location>
        <position position="106"/>
    </location>
    <ligand>
        <name>substrate</name>
    </ligand>
</feature>
<sequence length="346" mass="36211">MRWAVLGAGHWGTALAVHLCRQGHAVRLWGRRPETLPGFIDPTCLSPVFPDIGFPSVLDIGSDLAATLDGAEGVLLAVPSHALRTVLASVPQALLPPDLLLVLASKGLELPSALRLDQVLDESCPTLPKVVLSGPSFAHDLILGKPLAMTAAAANMDDARQVVEVFASDQMRVYRSDDVAGVCLGGAIKNVLAIAAGISDGLGNGDSARAALITRGIAELHRLGTALGGRTETFMGLTGAGDLILTASSDLSRNRRVGMGLGRGLSLEAVLCDLGQEAEGGRSAQALFLLAQRLRVDMPITEQVYRVLYAGADPRKASEQLMRRAARAEHPADLESITASPVKGSC</sequence>
<feature type="binding site" evidence="9">
    <location>
        <position position="31"/>
    </location>
    <ligand>
        <name>NADPH</name>
        <dbReference type="ChEBI" id="CHEBI:57783"/>
    </ligand>
</feature>
<dbReference type="GO" id="GO:0046167">
    <property type="term" value="P:glycerol-3-phosphate biosynthetic process"/>
    <property type="evidence" value="ECO:0007669"/>
    <property type="project" value="UniProtKB-UniRule"/>
</dbReference>
<comment type="subcellular location">
    <subcellularLocation>
        <location evidence="9">Cytoplasm</location>
    </subcellularLocation>
</comment>
<dbReference type="SUPFAM" id="SSF48179">
    <property type="entry name" value="6-phosphogluconate dehydrogenase C-terminal domain-like"/>
    <property type="match status" value="1"/>
</dbReference>
<dbReference type="AlphaFoldDB" id="A0A1C2IGA7"/>
<feature type="binding site" evidence="9">
    <location>
        <position position="253"/>
    </location>
    <ligand>
        <name>sn-glycerol 3-phosphate</name>
        <dbReference type="ChEBI" id="CHEBI:57597"/>
    </ligand>
</feature>
<dbReference type="GO" id="GO:0051287">
    <property type="term" value="F:NAD binding"/>
    <property type="evidence" value="ECO:0007669"/>
    <property type="project" value="InterPro"/>
</dbReference>
<feature type="binding site" evidence="9">
    <location>
        <position position="254"/>
    </location>
    <ligand>
        <name>sn-glycerol 3-phosphate</name>
        <dbReference type="ChEBI" id="CHEBI:57597"/>
    </ligand>
</feature>
<comment type="pathway">
    <text evidence="9">Membrane lipid metabolism; glycerophospholipid metabolism.</text>
</comment>
<keyword evidence="9" id="KW-0963">Cytoplasm</keyword>
<dbReference type="Gene3D" id="3.40.50.720">
    <property type="entry name" value="NAD(P)-binding Rossmann-like Domain"/>
    <property type="match status" value="1"/>
</dbReference>
<comment type="catalytic activity">
    <reaction evidence="9 14">
        <text>sn-glycerol 3-phosphate + NADP(+) = dihydroxyacetone phosphate + NADPH + H(+)</text>
        <dbReference type="Rhea" id="RHEA:11096"/>
        <dbReference type="ChEBI" id="CHEBI:15378"/>
        <dbReference type="ChEBI" id="CHEBI:57597"/>
        <dbReference type="ChEBI" id="CHEBI:57642"/>
        <dbReference type="ChEBI" id="CHEBI:57783"/>
        <dbReference type="ChEBI" id="CHEBI:58349"/>
        <dbReference type="EC" id="1.1.1.94"/>
    </reaction>
</comment>
<keyword evidence="2 9" id="KW-0444">Lipid biosynthesis</keyword>
<dbReference type="InterPro" id="IPR013328">
    <property type="entry name" value="6PGD_dom2"/>
</dbReference>
<dbReference type="HAMAP" id="MF_00394">
    <property type="entry name" value="NAD_Glyc3P_dehydrog"/>
    <property type="match status" value="1"/>
</dbReference>
<comment type="function">
    <text evidence="9">Catalyzes the reduction of the glycolytic intermediate dihydroxyacetone phosphate (DHAP) to sn-glycerol 3-phosphate (G3P), the key precursor for phospholipid synthesis.</text>
</comment>
<feature type="binding site" evidence="12">
    <location>
        <begin position="7"/>
        <end position="12"/>
    </location>
    <ligand>
        <name>NAD(+)</name>
        <dbReference type="ChEBI" id="CHEBI:57540"/>
    </ligand>
</feature>
<evidence type="ECO:0000313" key="18">
    <source>
        <dbReference type="Proteomes" id="UP000095008"/>
    </source>
</evidence>
<feature type="binding site" evidence="9">
    <location>
        <position position="32"/>
    </location>
    <ligand>
        <name>NADPH</name>
        <dbReference type="ChEBI" id="CHEBI:57783"/>
    </ligand>
</feature>